<sequence length="643" mass="69091">ALEWTRTLQLQSGDPQVFEDTSLARDRSDPTDRPSMLMAPSSQDMRPYAYWLGTGMSRAQIAALPQAQRAARTVLGKEDFLKVIVQAEQYLDLDKQQVAAAPTDWVKLSGLLHGSREGFSRDVATALGAKTTVRTNLGVQVESLYRRVTQEWLAAKVVESTGGNDATDAAGLRYWLDQALGGGHVLNQIVAPDFIPAGAGGPMAPQVAAPAVGLTASILVWILNGDPINGWPGGAPPHAALPPGRPPADSMVILSDPNNDLSERDICLLSASLAASRPLAGRSAQGANALPQARNLQTCDNLRPVVPYLVIVYRRIPNNLVPLQQCPEAHEWIRLMSVLLPKVGQTDQAVRGILQALGDSIGFKPDAPLRENVAGGGMAVPALVAAPAARFAETNCTAAGHWESRGWVNIDMTAFVWGPILCWDCGEIDDDVLAMFRLDHARLFSFLAADLYDVAFKFQVGSRWSITSGSIGGAPLVVDRRWNVLANFRAATDRTSCAEGTVYGELLGRKPLELDYYALPDDVTVENACTKANAVVDRPLHLGDTHASSSDTQYEYRLYEGGPDPSLVEKVFAFFALMMGSRAAVALGQRIMLLRAAAFSLIGGDVDYGFDVVYEMVPDDNGFAKPSSLPVTSGVGVDGLHYS</sequence>
<gene>
    <name evidence="2" type="ORF">PCOR1329_LOCUS67910</name>
</gene>
<feature type="non-terminal residue" evidence="2">
    <location>
        <position position="1"/>
    </location>
</feature>
<organism evidence="2 3">
    <name type="scientific">Prorocentrum cordatum</name>
    <dbReference type="NCBI Taxonomy" id="2364126"/>
    <lineage>
        <taxon>Eukaryota</taxon>
        <taxon>Sar</taxon>
        <taxon>Alveolata</taxon>
        <taxon>Dinophyceae</taxon>
        <taxon>Prorocentrales</taxon>
        <taxon>Prorocentraceae</taxon>
        <taxon>Prorocentrum</taxon>
    </lineage>
</organism>
<keyword evidence="3" id="KW-1185">Reference proteome</keyword>
<protein>
    <submittedName>
        <fullName evidence="2">Uncharacterized protein</fullName>
    </submittedName>
</protein>
<name>A0ABN9WJB3_9DINO</name>
<comment type="caution">
    <text evidence="2">The sequence shown here is derived from an EMBL/GenBank/DDBJ whole genome shotgun (WGS) entry which is preliminary data.</text>
</comment>
<feature type="compositionally biased region" description="Basic and acidic residues" evidence="1">
    <location>
        <begin position="22"/>
        <end position="32"/>
    </location>
</feature>
<evidence type="ECO:0000313" key="3">
    <source>
        <dbReference type="Proteomes" id="UP001189429"/>
    </source>
</evidence>
<evidence type="ECO:0000256" key="1">
    <source>
        <dbReference type="SAM" id="MobiDB-lite"/>
    </source>
</evidence>
<reference evidence="2" key="1">
    <citation type="submission" date="2023-10" db="EMBL/GenBank/DDBJ databases">
        <authorList>
            <person name="Chen Y."/>
            <person name="Shah S."/>
            <person name="Dougan E. K."/>
            <person name="Thang M."/>
            <person name="Chan C."/>
        </authorList>
    </citation>
    <scope>NUCLEOTIDE SEQUENCE [LARGE SCALE GENOMIC DNA]</scope>
</reference>
<feature type="region of interest" description="Disordered" evidence="1">
    <location>
        <begin position="15"/>
        <end position="40"/>
    </location>
</feature>
<feature type="non-terminal residue" evidence="2">
    <location>
        <position position="643"/>
    </location>
</feature>
<dbReference type="Proteomes" id="UP001189429">
    <property type="component" value="Unassembled WGS sequence"/>
</dbReference>
<proteinExistence type="predicted"/>
<dbReference type="EMBL" id="CAUYUJ010018827">
    <property type="protein sequence ID" value="CAK0886610.1"/>
    <property type="molecule type" value="Genomic_DNA"/>
</dbReference>
<evidence type="ECO:0000313" key="2">
    <source>
        <dbReference type="EMBL" id="CAK0886610.1"/>
    </source>
</evidence>
<accession>A0ABN9WJB3</accession>